<dbReference type="SMART" id="SM01012">
    <property type="entry name" value="ANTAR"/>
    <property type="match status" value="1"/>
</dbReference>
<dbReference type="InterPro" id="IPR005561">
    <property type="entry name" value="ANTAR"/>
</dbReference>
<dbReference type="PROSITE" id="PS50112">
    <property type="entry name" value="PAS"/>
    <property type="match status" value="1"/>
</dbReference>
<feature type="region of interest" description="Disordered" evidence="1">
    <location>
        <begin position="1"/>
        <end position="33"/>
    </location>
</feature>
<reference evidence="4" key="2">
    <citation type="submission" date="2022-01" db="EMBL/GenBank/DDBJ databases">
        <authorList>
            <person name="Sanchez-Suarez J."/>
            <person name="Villamil L."/>
            <person name="Diaz L.E."/>
        </authorList>
    </citation>
    <scope>NUCLEOTIDE SEQUENCE</scope>
    <source>
        <strain evidence="4">EUFUS-Z928</strain>
    </source>
</reference>
<dbReference type="InterPro" id="IPR035965">
    <property type="entry name" value="PAS-like_dom_sf"/>
</dbReference>
<comment type="caution">
    <text evidence="4">The sequence shown here is derived from an EMBL/GenBank/DDBJ whole genome shotgun (WGS) entry which is preliminary data.</text>
</comment>
<gene>
    <name evidence="4" type="ORF">L2299_07150</name>
</gene>
<dbReference type="SUPFAM" id="SSF55785">
    <property type="entry name" value="PYP-like sensor domain (PAS domain)"/>
    <property type="match status" value="1"/>
</dbReference>
<evidence type="ECO:0000259" key="3">
    <source>
        <dbReference type="PROSITE" id="PS50921"/>
    </source>
</evidence>
<keyword evidence="5" id="KW-1185">Reference proteome</keyword>
<dbReference type="InterPro" id="IPR013655">
    <property type="entry name" value="PAS_fold_3"/>
</dbReference>
<feature type="compositionally biased region" description="Basic and acidic residues" evidence="1">
    <location>
        <begin position="9"/>
        <end position="30"/>
    </location>
</feature>
<protein>
    <submittedName>
        <fullName evidence="4">PAS and ANTAR domain-containing protein</fullName>
    </submittedName>
</protein>
<dbReference type="EMBL" id="JAKJLQ010000004">
    <property type="protein sequence ID" value="MDF6100827.1"/>
    <property type="molecule type" value="Genomic_DNA"/>
</dbReference>
<accession>A0ABT6BS34</accession>
<organism evidence="4 5">
    <name type="scientific">Gordonia hongkongensis</name>
    <dbReference type="NCBI Taxonomy" id="1701090"/>
    <lineage>
        <taxon>Bacteria</taxon>
        <taxon>Bacillati</taxon>
        <taxon>Actinomycetota</taxon>
        <taxon>Actinomycetes</taxon>
        <taxon>Mycobacteriales</taxon>
        <taxon>Gordoniaceae</taxon>
        <taxon>Gordonia</taxon>
    </lineage>
</organism>
<dbReference type="Gene3D" id="3.30.450.20">
    <property type="entry name" value="PAS domain"/>
    <property type="match status" value="1"/>
</dbReference>
<name>A0ABT6BS34_9ACTN</name>
<dbReference type="PROSITE" id="PS50921">
    <property type="entry name" value="ANTAR"/>
    <property type="match status" value="1"/>
</dbReference>
<dbReference type="InterPro" id="IPR000014">
    <property type="entry name" value="PAS"/>
</dbReference>
<feature type="domain" description="ANTAR" evidence="3">
    <location>
        <begin position="147"/>
        <end position="208"/>
    </location>
</feature>
<sequence length="244" mass="27793">MQPSQHGPRCGDADHERGGLPTGRENKVPDRMPAGMQRIGDFRFFYEGEKWEWSDEVAALHGYAPGEVEPTTELMRRHKHPDDRAHFDAVLAEMLTNHAPFSSRHRIVDTSGRVRPVAVIAHSITDATRRAIGTEGFYLDLTDAEMAVWQRRVDDQVRAFRDSSGVIEQAKGMLMLVYGVNADRAFDVLRWRSQQENVKIRDVAAALVDEIQAGMTIEEHHRRRLDEIVLRPRRSSEDTSDAVR</sequence>
<dbReference type="CDD" id="cd00130">
    <property type="entry name" value="PAS"/>
    <property type="match status" value="1"/>
</dbReference>
<dbReference type="Pfam" id="PF08447">
    <property type="entry name" value="PAS_3"/>
    <property type="match status" value="1"/>
</dbReference>
<evidence type="ECO:0000313" key="4">
    <source>
        <dbReference type="EMBL" id="MDF6100827.1"/>
    </source>
</evidence>
<reference evidence="4" key="1">
    <citation type="journal article" date="2022" name="Data Brief">
        <title>Draft genome sequence data of Gordonia hongkongensis strain EUFUS-Z928 isolated from the octocoral Eunicea fusca.</title>
        <authorList>
            <person name="Sanchez-Suarez J."/>
            <person name="Diaz L."/>
            <person name="Melo-Bolivar J."/>
            <person name="Villamil L."/>
        </authorList>
    </citation>
    <scope>NUCLEOTIDE SEQUENCE</scope>
    <source>
        <strain evidence="4">EUFUS-Z928</strain>
    </source>
</reference>
<evidence type="ECO:0000313" key="5">
    <source>
        <dbReference type="Proteomes" id="UP001152308"/>
    </source>
</evidence>
<dbReference type="InterPro" id="IPR036388">
    <property type="entry name" value="WH-like_DNA-bd_sf"/>
</dbReference>
<evidence type="ECO:0000259" key="2">
    <source>
        <dbReference type="PROSITE" id="PS50112"/>
    </source>
</evidence>
<dbReference type="Proteomes" id="UP001152308">
    <property type="component" value="Unassembled WGS sequence"/>
</dbReference>
<dbReference type="NCBIfam" id="TIGR00229">
    <property type="entry name" value="sensory_box"/>
    <property type="match status" value="1"/>
</dbReference>
<dbReference type="Pfam" id="PF03861">
    <property type="entry name" value="ANTAR"/>
    <property type="match status" value="1"/>
</dbReference>
<evidence type="ECO:0000256" key="1">
    <source>
        <dbReference type="SAM" id="MobiDB-lite"/>
    </source>
</evidence>
<feature type="domain" description="PAS" evidence="2">
    <location>
        <begin position="53"/>
        <end position="98"/>
    </location>
</feature>
<dbReference type="Gene3D" id="1.10.10.10">
    <property type="entry name" value="Winged helix-like DNA-binding domain superfamily/Winged helix DNA-binding domain"/>
    <property type="match status" value="1"/>
</dbReference>
<proteinExistence type="predicted"/>